<evidence type="ECO:0000313" key="3">
    <source>
        <dbReference type="Proteomes" id="UP000319209"/>
    </source>
</evidence>
<dbReference type="AlphaFoldDB" id="A0A516GM68"/>
<protein>
    <recommendedName>
        <fullName evidence="4">DUF502 domain-containing protein</fullName>
    </recommendedName>
</protein>
<gene>
    <name evidence="2" type="ORF">FNB79_01025</name>
</gene>
<keyword evidence="1" id="KW-0472">Membrane</keyword>
<keyword evidence="1" id="KW-0812">Transmembrane</keyword>
<reference evidence="2 3" key="1">
    <citation type="submission" date="2019-07" db="EMBL/GenBank/DDBJ databases">
        <title>Genome sequencing for Formosa sp. PS13.</title>
        <authorList>
            <person name="Park S.-J."/>
        </authorList>
    </citation>
    <scope>NUCLEOTIDE SEQUENCE [LARGE SCALE GENOMIC DNA]</scope>
    <source>
        <strain evidence="2 3">PS13</strain>
    </source>
</reference>
<name>A0A516GM68_9FLAO</name>
<dbReference type="OrthoDB" id="6399850at2"/>
<keyword evidence="3" id="KW-1185">Reference proteome</keyword>
<proteinExistence type="predicted"/>
<dbReference type="KEGG" id="fop:FNB79_01025"/>
<evidence type="ECO:0008006" key="4">
    <source>
        <dbReference type="Google" id="ProtNLM"/>
    </source>
</evidence>
<accession>A0A516GM68</accession>
<dbReference type="Proteomes" id="UP000319209">
    <property type="component" value="Chromosome"/>
</dbReference>
<dbReference type="EMBL" id="CP041637">
    <property type="protein sequence ID" value="QDO92621.1"/>
    <property type="molecule type" value="Genomic_DNA"/>
</dbReference>
<keyword evidence="1" id="KW-1133">Transmembrane helix</keyword>
<evidence type="ECO:0000313" key="2">
    <source>
        <dbReference type="EMBL" id="QDO92621.1"/>
    </source>
</evidence>
<evidence type="ECO:0000256" key="1">
    <source>
        <dbReference type="SAM" id="Phobius"/>
    </source>
</evidence>
<organism evidence="2 3">
    <name type="scientific">Formosa sediminum</name>
    <dbReference type="NCBI Taxonomy" id="2594004"/>
    <lineage>
        <taxon>Bacteria</taxon>
        <taxon>Pseudomonadati</taxon>
        <taxon>Bacteroidota</taxon>
        <taxon>Flavobacteriia</taxon>
        <taxon>Flavobacteriales</taxon>
        <taxon>Flavobacteriaceae</taxon>
        <taxon>Formosa</taxon>
    </lineage>
</organism>
<feature type="transmembrane region" description="Helical" evidence="1">
    <location>
        <begin position="52"/>
        <end position="78"/>
    </location>
</feature>
<feature type="transmembrane region" description="Helical" evidence="1">
    <location>
        <begin position="7"/>
        <end position="32"/>
    </location>
</feature>
<sequence length="199" mass="22800">MKSYRLIIRYIVTGTLFVVVPILILVVLFGKALTILMPLGHALTHKFNLTSILGPAAVILVSSILILLVSFLSGYFIVNGFLKQWSSKFEATLFYHFPSFQMMKYRFISETDYKKQHFWEPILLKEDKAYVIAFITDKSPSNIVSIYIPDAPKMDAGEIRYMQLSDCDYIPITMKEAMNGLRNFGKGFDTTVFKIEEKV</sequence>
<dbReference type="RefSeq" id="WP_143379531.1">
    <property type="nucleotide sequence ID" value="NZ_CP041637.1"/>
</dbReference>